<keyword evidence="2" id="KW-0812">Transmembrane</keyword>
<feature type="transmembrane region" description="Helical" evidence="2">
    <location>
        <begin position="85"/>
        <end position="108"/>
    </location>
</feature>
<accession>A0A8H2PIP1</accession>
<feature type="transmembrane region" description="Helical" evidence="2">
    <location>
        <begin position="120"/>
        <end position="139"/>
    </location>
</feature>
<comment type="caution">
    <text evidence="3">The sequence shown here is derived from an EMBL/GenBank/DDBJ whole genome shotgun (WGS) entry which is preliminary data.</text>
</comment>
<organism evidence="3">
    <name type="scientific">Mycolicibacterium mucogenicum DSM 44124</name>
    <dbReference type="NCBI Taxonomy" id="1226753"/>
    <lineage>
        <taxon>Bacteria</taxon>
        <taxon>Bacillati</taxon>
        <taxon>Actinomycetota</taxon>
        <taxon>Actinomycetes</taxon>
        <taxon>Mycobacteriales</taxon>
        <taxon>Mycobacteriaceae</taxon>
        <taxon>Mycolicibacterium</taxon>
    </lineage>
</organism>
<keyword evidence="2" id="KW-0472">Membrane</keyword>
<feature type="region of interest" description="Disordered" evidence="1">
    <location>
        <begin position="1"/>
        <end position="23"/>
    </location>
</feature>
<dbReference type="EMBL" id="POTL01000001">
    <property type="protein sequence ID" value="TLH54934.1"/>
    <property type="molecule type" value="Genomic_DNA"/>
</dbReference>
<evidence type="ECO:0000256" key="2">
    <source>
        <dbReference type="SAM" id="Phobius"/>
    </source>
</evidence>
<keyword evidence="2" id="KW-1133">Transmembrane helix</keyword>
<dbReference type="AlphaFoldDB" id="A0A8H2PIP1"/>
<evidence type="ECO:0000256" key="1">
    <source>
        <dbReference type="SAM" id="MobiDB-lite"/>
    </source>
</evidence>
<sequence length="193" mass="18451">MPQAASTAATGAKPGATGPPLADESSVAADMTLTAPLVPVGVAVTDGVTADVATAVAATARGAGADVVSTSALRARGVGFFVDPVTVFAVVCVFAGLSAAVGAGLVARCFSLLALPGGRLFLPAFAAGFVVPAVSGAAFCAGAEVAPGFAASSAHAVPGVLAIAKPTPSATANPPTRPTYVALLMVGPLARPE</sequence>
<feature type="compositionally biased region" description="Low complexity" evidence="1">
    <location>
        <begin position="1"/>
        <end position="22"/>
    </location>
</feature>
<evidence type="ECO:0000313" key="3">
    <source>
        <dbReference type="EMBL" id="TLH54934.1"/>
    </source>
</evidence>
<protein>
    <submittedName>
        <fullName evidence="3">Uncharacterized protein</fullName>
    </submittedName>
</protein>
<gene>
    <name evidence="3" type="ORF">C1S78_23430</name>
</gene>
<name>A0A8H2PIP1_MYCMU</name>
<proteinExistence type="predicted"/>
<reference evidence="3" key="1">
    <citation type="submission" date="2018-01" db="EMBL/GenBank/DDBJ databases">
        <title>Comparative genomics of Mycobacterium mucogenicum and Mycobacterium neoaurum clade members emphasizing tRNA and non-coding RNA.</title>
        <authorList>
            <person name="Behra P.R.K."/>
            <person name="Pettersson B.M.F."/>
            <person name="Das S."/>
            <person name="Dasgupta S."/>
            <person name="Kirsebom L.A."/>
        </authorList>
    </citation>
    <scope>NUCLEOTIDE SEQUENCE</scope>
    <source>
        <strain evidence="3">DSM 44124</strain>
    </source>
</reference>